<sequence>MSESPQSNLRSYYALPGPPDTPPWGMSPGQRARRQRDPLLDLRPDPEADFYLGEGNPLSITSFVADTTFDAGATARRPGPDQQGPSERAAPASEPNPLPSPLFNAGTGAAGEDDPLDLSGPSQEQLLVEWFGASGLNATQLSRHLGVREPRRKRPRPMPTRAAVAVPKAELPIGSVAEHPRHRPVGRPAGVGDAPATHPAPDPIYHQLPSSPGNLHPLWPKPAPGVVDLAAASPESDVVSFDGPPSEDDALPPSWDTFAHPLRTAAAEEPPALRDASSRSPARLSSAPAPAASPPPAGPGAGASSPAILHAAQMPHTEARRHVPTPVDGVARVNGSSDRTGLSSSLLGLGSASDEGMPLPTTTSSRLAQPLDPLAASRPMAPATRPLSTDGHRTLSSLIAPASPPSVREATPPPAPADPAPALADISTIPLEHDVFELDFALPDEPSPPVGSPSTGAAHWSMSSSNASAHAVEASAAMGNHDTQPDRRPWTAHPAPVGASSARWPPSRPSTSPALGTAASNGNASLASLAANHWHLGAHSRPVSRADGAATGLGNAAPVDPFQHLPKRHLSSRGSFSDLAALRSRLQARSVQRPRSAPGGPPGGGSTPVAGRAVLIGARRLASGPPGAGDLADVAIRSPRVRQLLQSVGTIVPGDGGAPAAGPARPHTAPAPAAPAPAPAPAPDPPFFLSSATSGASLRPGAERPASASASAPASASSASISPMLGSGPVAAASSMSLADPLPASAPVSTQASAPIRSPAPRPASFLTIGSVRSDGGQATPLAPGSPSSTGSATRSRLLQQALSSGSPRRRAL</sequence>
<reference evidence="2" key="1">
    <citation type="submission" date="2013-04" db="EMBL/GenBank/DDBJ databases">
        <title>The Genome Sequence of Fonticula alba ATCC 38817.</title>
        <authorList>
            <consortium name="The Broad Institute Genomics Platform"/>
            <person name="Russ C."/>
            <person name="Cuomo C."/>
            <person name="Burger G."/>
            <person name="Gray M.W."/>
            <person name="Holland P.W.H."/>
            <person name="King N."/>
            <person name="Lang F.B.F."/>
            <person name="Roger A.J."/>
            <person name="Ruiz-Trillo I."/>
            <person name="Brown M."/>
            <person name="Walker B."/>
            <person name="Young S."/>
            <person name="Zeng Q."/>
            <person name="Gargeya S."/>
            <person name="Fitzgerald M."/>
            <person name="Haas B."/>
            <person name="Abouelleil A."/>
            <person name="Allen A.W."/>
            <person name="Alvarado L."/>
            <person name="Arachchi H.M."/>
            <person name="Berlin A.M."/>
            <person name="Chapman S.B."/>
            <person name="Gainer-Dewar J."/>
            <person name="Goldberg J."/>
            <person name="Griggs A."/>
            <person name="Gujja S."/>
            <person name="Hansen M."/>
            <person name="Howarth C."/>
            <person name="Imamovic A."/>
            <person name="Ireland A."/>
            <person name="Larimer J."/>
            <person name="McCowan C."/>
            <person name="Murphy C."/>
            <person name="Pearson M."/>
            <person name="Poon T.W."/>
            <person name="Priest M."/>
            <person name="Roberts A."/>
            <person name="Saif S."/>
            <person name="Shea T."/>
            <person name="Sisk P."/>
            <person name="Sykes S."/>
            <person name="Wortman J."/>
            <person name="Nusbaum C."/>
            <person name="Birren B."/>
        </authorList>
    </citation>
    <scope>NUCLEOTIDE SEQUENCE [LARGE SCALE GENOMIC DNA]</scope>
    <source>
        <strain evidence="2">ATCC 38817</strain>
    </source>
</reference>
<organism evidence="2">
    <name type="scientific">Fonticula alba</name>
    <name type="common">Slime mold</name>
    <dbReference type="NCBI Taxonomy" id="691883"/>
    <lineage>
        <taxon>Eukaryota</taxon>
        <taxon>Rotosphaerida</taxon>
        <taxon>Fonticulaceae</taxon>
        <taxon>Fonticula</taxon>
    </lineage>
</organism>
<evidence type="ECO:0000313" key="3">
    <source>
        <dbReference type="Proteomes" id="UP000030693"/>
    </source>
</evidence>
<dbReference type="OMA" id="HTEARRH"/>
<feature type="compositionally biased region" description="Basic and acidic residues" evidence="1">
    <location>
        <begin position="35"/>
        <end position="46"/>
    </location>
</feature>
<dbReference type="EMBL" id="KB932208">
    <property type="protein sequence ID" value="KCV68709.1"/>
    <property type="molecule type" value="Genomic_DNA"/>
</dbReference>
<feature type="region of interest" description="Disordered" evidence="1">
    <location>
        <begin position="650"/>
        <end position="813"/>
    </location>
</feature>
<feature type="compositionally biased region" description="Low complexity" evidence="1">
    <location>
        <begin position="463"/>
        <end position="477"/>
    </location>
</feature>
<feature type="compositionally biased region" description="Polar residues" evidence="1">
    <location>
        <begin position="1"/>
        <end position="10"/>
    </location>
</feature>
<feature type="compositionally biased region" description="Polar residues" evidence="1">
    <location>
        <begin position="786"/>
        <end position="807"/>
    </location>
</feature>
<protein>
    <submittedName>
        <fullName evidence="2">Uncharacterized protein</fullName>
    </submittedName>
</protein>
<feature type="compositionally biased region" description="Low complexity" evidence="1">
    <location>
        <begin position="335"/>
        <end position="353"/>
    </location>
</feature>
<feature type="compositionally biased region" description="Low complexity" evidence="1">
    <location>
        <begin position="499"/>
        <end position="520"/>
    </location>
</feature>
<gene>
    <name evidence="2" type="ORF">H696_04997</name>
</gene>
<feature type="compositionally biased region" description="Low complexity" evidence="1">
    <location>
        <begin position="705"/>
        <end position="720"/>
    </location>
</feature>
<dbReference type="STRING" id="691883.A0A058Z335"/>
<dbReference type="RefSeq" id="XP_009497141.1">
    <property type="nucleotide sequence ID" value="XM_009498866.1"/>
</dbReference>
<dbReference type="GeneID" id="20529722"/>
<feature type="region of interest" description="Disordered" evidence="1">
    <location>
        <begin position="439"/>
        <end position="520"/>
    </location>
</feature>
<dbReference type="AlphaFoldDB" id="A0A058Z335"/>
<accession>A0A058Z335</accession>
<feature type="compositionally biased region" description="Low complexity" evidence="1">
    <location>
        <begin position="660"/>
        <end position="671"/>
    </location>
</feature>
<feature type="region of interest" description="Disordered" evidence="1">
    <location>
        <begin position="142"/>
        <end position="422"/>
    </location>
</feature>
<feature type="compositionally biased region" description="Pro residues" evidence="1">
    <location>
        <begin position="672"/>
        <end position="686"/>
    </location>
</feature>
<keyword evidence="3" id="KW-1185">Reference proteome</keyword>
<feature type="region of interest" description="Disordered" evidence="1">
    <location>
        <begin position="541"/>
        <end position="570"/>
    </location>
</feature>
<evidence type="ECO:0000313" key="2">
    <source>
        <dbReference type="EMBL" id="KCV68709.1"/>
    </source>
</evidence>
<feature type="compositionally biased region" description="Low complexity" evidence="1">
    <location>
        <begin position="273"/>
        <end position="290"/>
    </location>
</feature>
<feature type="region of interest" description="Disordered" evidence="1">
    <location>
        <begin position="69"/>
        <end position="120"/>
    </location>
</feature>
<name>A0A058Z335_FONAL</name>
<dbReference type="Proteomes" id="UP000030693">
    <property type="component" value="Unassembled WGS sequence"/>
</dbReference>
<feature type="compositionally biased region" description="Low complexity" evidence="1">
    <location>
        <begin position="752"/>
        <end position="765"/>
    </location>
</feature>
<feature type="region of interest" description="Disordered" evidence="1">
    <location>
        <begin position="1"/>
        <end position="55"/>
    </location>
</feature>
<feature type="region of interest" description="Disordered" evidence="1">
    <location>
        <begin position="586"/>
        <end position="610"/>
    </location>
</feature>
<evidence type="ECO:0000256" key="1">
    <source>
        <dbReference type="SAM" id="MobiDB-lite"/>
    </source>
</evidence>
<proteinExistence type="predicted"/>